<feature type="region of interest" description="Disordered" evidence="5">
    <location>
        <begin position="377"/>
        <end position="410"/>
    </location>
</feature>
<dbReference type="PROSITE" id="PS00138">
    <property type="entry name" value="SUBTILASE_SER"/>
    <property type="match status" value="1"/>
</dbReference>
<protein>
    <recommendedName>
        <fullName evidence="6">Peptidase S8/S53 domain-containing protein</fullName>
    </recommendedName>
</protein>
<dbReference type="AlphaFoldDB" id="A0A8H6HD62"/>
<dbReference type="Gene3D" id="3.40.50.200">
    <property type="entry name" value="Peptidase S8/S53 domain"/>
    <property type="match status" value="1"/>
</dbReference>
<gene>
    <name evidence="7" type="ORF">DFP72DRAFT_858042</name>
</gene>
<evidence type="ECO:0000256" key="5">
    <source>
        <dbReference type="SAM" id="MobiDB-lite"/>
    </source>
</evidence>
<evidence type="ECO:0000256" key="3">
    <source>
        <dbReference type="ARBA" id="ARBA00022825"/>
    </source>
</evidence>
<name>A0A8H6HD62_9AGAR</name>
<keyword evidence="1" id="KW-0645">Protease</keyword>
<evidence type="ECO:0000256" key="4">
    <source>
        <dbReference type="PROSITE-ProRule" id="PRU01240"/>
    </source>
</evidence>
<reference evidence="7 8" key="1">
    <citation type="submission" date="2020-07" db="EMBL/GenBank/DDBJ databases">
        <title>Comparative genomics of pyrophilous fungi reveals a link between fire events and developmental genes.</title>
        <authorList>
            <consortium name="DOE Joint Genome Institute"/>
            <person name="Steindorff A.S."/>
            <person name="Carver A."/>
            <person name="Calhoun S."/>
            <person name="Stillman K."/>
            <person name="Liu H."/>
            <person name="Lipzen A."/>
            <person name="Pangilinan J."/>
            <person name="Labutti K."/>
            <person name="Bruns T.D."/>
            <person name="Grigoriev I.V."/>
        </authorList>
    </citation>
    <scope>NUCLEOTIDE SEQUENCE [LARGE SCALE GENOMIC DNA]</scope>
    <source>
        <strain evidence="7 8">CBS 144469</strain>
    </source>
</reference>
<proteinExistence type="inferred from homology"/>
<feature type="region of interest" description="Disordered" evidence="5">
    <location>
        <begin position="190"/>
        <end position="212"/>
    </location>
</feature>
<comment type="similarity">
    <text evidence="4">Belongs to the peptidase S8 family.</text>
</comment>
<comment type="caution">
    <text evidence="4">Lacks conserved residue(s) required for the propagation of feature annotation.</text>
</comment>
<keyword evidence="8" id="KW-1185">Reference proteome</keyword>
<dbReference type="GO" id="GO:0004252">
    <property type="term" value="F:serine-type endopeptidase activity"/>
    <property type="evidence" value="ECO:0007669"/>
    <property type="project" value="InterPro"/>
</dbReference>
<dbReference type="Proteomes" id="UP000521943">
    <property type="component" value="Unassembled WGS sequence"/>
</dbReference>
<evidence type="ECO:0000256" key="1">
    <source>
        <dbReference type="ARBA" id="ARBA00022670"/>
    </source>
</evidence>
<feature type="compositionally biased region" description="Basic residues" evidence="5">
    <location>
        <begin position="383"/>
        <end position="402"/>
    </location>
</feature>
<dbReference type="InterPro" id="IPR023828">
    <property type="entry name" value="Peptidase_S8_Ser-AS"/>
</dbReference>
<keyword evidence="2" id="KW-0378">Hydrolase</keyword>
<comment type="caution">
    <text evidence="7">The sequence shown here is derived from an EMBL/GenBank/DDBJ whole genome shotgun (WGS) entry which is preliminary data.</text>
</comment>
<dbReference type="SUPFAM" id="SSF52743">
    <property type="entry name" value="Subtilisin-like"/>
    <property type="match status" value="1"/>
</dbReference>
<dbReference type="EMBL" id="JACGCI010000129">
    <property type="protein sequence ID" value="KAF6744037.1"/>
    <property type="molecule type" value="Genomic_DNA"/>
</dbReference>
<evidence type="ECO:0000313" key="7">
    <source>
        <dbReference type="EMBL" id="KAF6744037.1"/>
    </source>
</evidence>
<dbReference type="GO" id="GO:0006508">
    <property type="term" value="P:proteolysis"/>
    <property type="evidence" value="ECO:0007669"/>
    <property type="project" value="UniProtKB-KW"/>
</dbReference>
<sequence length="484" mass="53193">MTGYGIHVCAAAGNSNIDANARWADSNFGSVLDVFAPGEEIGVATIGAPDARCFQSGTSFACPHVAGLLAYLIALYGNEAPASMSTGLHMAGGSSFASTTYLQTVLSCFKLYRLYAMLSNPPRRPQSLHWLPGAFSNASTRLSAIAILRPLPPRPRIRSRDVFENVSPHQRALVTPALWHRLRAMTRLIGDDNDGVQPQSTPTTARKRRTSDRVLDGGLIPKEHSFTTIAHAPAHELELDPLAEHRAAQWKRHFRAPRRGTGASRCLWCLLWSHMECRSNRMEVAVGSETRSRGCNAKVTFVILDIVLARLQGVLYPVIVVVVLRNDKSLSGEELDREERCVVACANVSKRQGTLVSRSGSLSLSKRQRAVRATEVSKTATTPKKKREKARTRHACTRHKFKGSRDHGARRHPEELVPLPAALPIEHLLQVDVLIQVDAVESQVGIRDALVLLASGELENVERLLTLPQSEMKRAFDSDGTLCH</sequence>
<dbReference type="InterPro" id="IPR000209">
    <property type="entry name" value="Peptidase_S8/S53_dom"/>
</dbReference>
<feature type="domain" description="Peptidase S8/S53" evidence="6">
    <location>
        <begin position="19"/>
        <end position="85"/>
    </location>
</feature>
<dbReference type="InterPro" id="IPR036852">
    <property type="entry name" value="Peptidase_S8/S53_dom_sf"/>
</dbReference>
<evidence type="ECO:0000259" key="6">
    <source>
        <dbReference type="Pfam" id="PF00082"/>
    </source>
</evidence>
<evidence type="ECO:0000313" key="8">
    <source>
        <dbReference type="Proteomes" id="UP000521943"/>
    </source>
</evidence>
<accession>A0A8H6HD62</accession>
<dbReference type="Pfam" id="PF00082">
    <property type="entry name" value="Peptidase_S8"/>
    <property type="match status" value="1"/>
</dbReference>
<evidence type="ECO:0000256" key="2">
    <source>
        <dbReference type="ARBA" id="ARBA00022801"/>
    </source>
</evidence>
<keyword evidence="3" id="KW-0720">Serine protease</keyword>
<dbReference type="PROSITE" id="PS51892">
    <property type="entry name" value="SUBTILASE"/>
    <property type="match status" value="1"/>
</dbReference>
<organism evidence="7 8">
    <name type="scientific">Ephemerocybe angulata</name>
    <dbReference type="NCBI Taxonomy" id="980116"/>
    <lineage>
        <taxon>Eukaryota</taxon>
        <taxon>Fungi</taxon>
        <taxon>Dikarya</taxon>
        <taxon>Basidiomycota</taxon>
        <taxon>Agaricomycotina</taxon>
        <taxon>Agaricomycetes</taxon>
        <taxon>Agaricomycetidae</taxon>
        <taxon>Agaricales</taxon>
        <taxon>Agaricineae</taxon>
        <taxon>Psathyrellaceae</taxon>
        <taxon>Ephemerocybe</taxon>
    </lineage>
</organism>